<dbReference type="Pfam" id="PF02872">
    <property type="entry name" value="5_nucleotid_C"/>
    <property type="match status" value="1"/>
</dbReference>
<dbReference type="SUPFAM" id="SSF56300">
    <property type="entry name" value="Metallo-dependent phosphatases"/>
    <property type="match status" value="1"/>
</dbReference>
<feature type="signal peptide" evidence="4">
    <location>
        <begin position="1"/>
        <end position="30"/>
    </location>
</feature>
<comment type="caution">
    <text evidence="7">The sequence shown here is derived from an EMBL/GenBank/DDBJ whole genome shotgun (WGS) entry which is preliminary data.</text>
</comment>
<evidence type="ECO:0000259" key="6">
    <source>
        <dbReference type="Pfam" id="PF02872"/>
    </source>
</evidence>
<dbReference type="GO" id="GO:0000166">
    <property type="term" value="F:nucleotide binding"/>
    <property type="evidence" value="ECO:0007669"/>
    <property type="project" value="InterPro"/>
</dbReference>
<dbReference type="GO" id="GO:0016788">
    <property type="term" value="F:hydrolase activity, acting on ester bonds"/>
    <property type="evidence" value="ECO:0007669"/>
    <property type="project" value="InterPro"/>
</dbReference>
<proteinExistence type="predicted"/>
<dbReference type="GO" id="GO:0009166">
    <property type="term" value="P:nucleotide catabolic process"/>
    <property type="evidence" value="ECO:0007669"/>
    <property type="project" value="InterPro"/>
</dbReference>
<dbReference type="FunFam" id="3.90.780.10:FF:000004">
    <property type="entry name" value="UDP-sugar hydrolase, putative"/>
    <property type="match status" value="1"/>
</dbReference>
<dbReference type="InterPro" id="IPR007253">
    <property type="entry name" value="Cell_wall-bd_2"/>
</dbReference>
<evidence type="ECO:0000256" key="4">
    <source>
        <dbReference type="SAM" id="SignalP"/>
    </source>
</evidence>
<dbReference type="GO" id="GO:0046872">
    <property type="term" value="F:metal ion binding"/>
    <property type="evidence" value="ECO:0007669"/>
    <property type="project" value="InterPro"/>
</dbReference>
<feature type="chain" id="PRO_5020357332" description="Multifunctional 2',3'-cyclic-nucleotide 2'-phosphodiesterase/5'-nucleotidase/3'-nucleotidase" evidence="4">
    <location>
        <begin position="31"/>
        <end position="821"/>
    </location>
</feature>
<keyword evidence="3 4" id="KW-0732">Signal</keyword>
<evidence type="ECO:0000256" key="2">
    <source>
        <dbReference type="ARBA" id="ARBA00022525"/>
    </source>
</evidence>
<name>A0A4U1MJM1_9BACL</name>
<comment type="subcellular location">
    <subcellularLocation>
        <location evidence="1">Secreted</location>
    </subcellularLocation>
</comment>
<dbReference type="Gene3D" id="3.90.780.10">
    <property type="entry name" value="5'-Nucleotidase, C-terminal domain"/>
    <property type="match status" value="1"/>
</dbReference>
<evidence type="ECO:0000313" key="8">
    <source>
        <dbReference type="Proteomes" id="UP000310541"/>
    </source>
</evidence>
<dbReference type="EMBL" id="SWFM01000002">
    <property type="protein sequence ID" value="TKD70672.1"/>
    <property type="molecule type" value="Genomic_DNA"/>
</dbReference>
<evidence type="ECO:0000256" key="3">
    <source>
        <dbReference type="ARBA" id="ARBA00022729"/>
    </source>
</evidence>
<evidence type="ECO:0000313" key="7">
    <source>
        <dbReference type="EMBL" id="TKD70672.1"/>
    </source>
</evidence>
<dbReference type="Pfam" id="PF04122">
    <property type="entry name" value="CW_binding_2"/>
    <property type="match status" value="3"/>
</dbReference>
<dbReference type="OrthoDB" id="9801679at2"/>
<evidence type="ECO:0008006" key="9">
    <source>
        <dbReference type="Google" id="ProtNLM"/>
    </source>
</evidence>
<dbReference type="GO" id="GO:0005576">
    <property type="term" value="C:extracellular region"/>
    <property type="evidence" value="ECO:0007669"/>
    <property type="project" value="UniProtKB-SubCell"/>
</dbReference>
<gene>
    <name evidence="7" type="ORF">FBF83_08605</name>
</gene>
<accession>A0A4U1MJM1</accession>
<dbReference type="PROSITE" id="PS00785">
    <property type="entry name" value="5_NUCLEOTIDASE_1"/>
    <property type="match status" value="1"/>
</dbReference>
<dbReference type="PANTHER" id="PTHR11575">
    <property type="entry name" value="5'-NUCLEOTIDASE-RELATED"/>
    <property type="match status" value="1"/>
</dbReference>
<organism evidence="7 8">
    <name type="scientific">Guptibacillus hwajinpoensis</name>
    <dbReference type="NCBI Taxonomy" id="208199"/>
    <lineage>
        <taxon>Bacteria</taxon>
        <taxon>Bacillati</taxon>
        <taxon>Bacillota</taxon>
        <taxon>Bacilli</taxon>
        <taxon>Bacillales</taxon>
        <taxon>Guptibacillaceae</taxon>
        <taxon>Guptibacillus</taxon>
    </lineage>
</organism>
<evidence type="ECO:0000259" key="5">
    <source>
        <dbReference type="Pfam" id="PF00149"/>
    </source>
</evidence>
<protein>
    <recommendedName>
        <fullName evidence="9">Multifunctional 2',3'-cyclic-nucleotide 2'-phosphodiesterase/5'-nucleotidase/3'-nucleotidase</fullName>
    </recommendedName>
</protein>
<sequence length="821" mass="88462">MNMKKPLFGVLSTAALAMAIAAAPSAPVEAAGGDFDLTIMHTNDTHAHLDNAPRRLTAVEEIRAARANTILLDAGDVFSGTLFFNQYKGLADVQFMNMMKYDAMVPGNHEFDEGPKTFSEFVKQTKFPIVSSNIDYSKDPDLGPLYKNEMAMTGDDGTIYPAVILDVNGEEVGVFGLTIESTDELSSPGDTISFLNHQEQAEKMVKMFQDKGINKIVALTHLGKTVEVKLAETVKGIDVVVGGHSHTKLEDAVVVNEKEEPTLVVQANEYSKYLGDLQVTFNKDGVLTEWDEKLLDLGTGKDVKKVYESDPEAQKLFDDLKKPLEEIEKKVVGESTVYLDGKRGSVRSGETNLGNLITDGMLYKAQQFTDATIAITNGGGIRESIDEGPITLGEVLTTMPFGNNLVTLDLTGEEIISSLEHGVSGLETGQGRFAHVSGLKYAFDKDLKVGERILDVNVKTDKGYVDIDPKATYTVATNAYIAEGGDGYTAMGVAASEGRIEQLNFVDYEVFTEYLEKIGTVKQTDEARIVEADVERVHGDNRYETSVKISQEGWESADTVVIARGDSFPDALAGAPLAYKYDAPILLTETGALHSLVKEEIKRLGAKKAIILGGNSAVSSYVEFQLEGMKLDVDRVSGDNRYDTAANIAALLGGSPDKAIVANGRNFPDALTIAPYAARMGYPILLTEADDIPTETNNALISIRDAIVVGGEQAVNKDLDDLLGTSARYAGENRFGTAAEIATELNSSARVYISTGMNFADALSGSVLAAKKNAAMLLVKPTILPEETAAAAKEIEAYDFRVLGGEQAVGSDVVTKLQNQK</sequence>
<dbReference type="AlphaFoldDB" id="A0A4U1MJM1"/>
<dbReference type="InterPro" id="IPR006146">
    <property type="entry name" value="5'-Nucleotdase_CS"/>
</dbReference>
<dbReference type="Gene3D" id="3.40.50.12090">
    <property type="match status" value="2"/>
</dbReference>
<dbReference type="PRINTS" id="PR01607">
    <property type="entry name" value="APYRASEFAMLY"/>
</dbReference>
<feature type="domain" description="Calcineurin-like phosphoesterase" evidence="5">
    <location>
        <begin position="38"/>
        <end position="247"/>
    </location>
</feature>
<evidence type="ECO:0000256" key="1">
    <source>
        <dbReference type="ARBA" id="ARBA00004613"/>
    </source>
</evidence>
<feature type="domain" description="5'-Nucleotidase C-terminal" evidence="6">
    <location>
        <begin position="331"/>
        <end position="491"/>
    </location>
</feature>
<dbReference type="InterPro" id="IPR029052">
    <property type="entry name" value="Metallo-depent_PP-like"/>
</dbReference>
<dbReference type="Gene3D" id="3.60.21.10">
    <property type="match status" value="1"/>
</dbReference>
<keyword evidence="2" id="KW-0964">Secreted</keyword>
<dbReference type="SUPFAM" id="SSF55816">
    <property type="entry name" value="5'-nucleotidase (syn. UDP-sugar hydrolase), C-terminal domain"/>
    <property type="match status" value="1"/>
</dbReference>
<dbReference type="InterPro" id="IPR006179">
    <property type="entry name" value="5_nucleotidase/apyrase"/>
</dbReference>
<dbReference type="PANTHER" id="PTHR11575:SF24">
    <property type="entry name" value="5'-NUCLEOTIDASE"/>
    <property type="match status" value="1"/>
</dbReference>
<dbReference type="InterPro" id="IPR004843">
    <property type="entry name" value="Calcineurin-like_PHP"/>
</dbReference>
<dbReference type="RefSeq" id="WP_136946746.1">
    <property type="nucleotide sequence ID" value="NZ_SWFM01000002.1"/>
</dbReference>
<dbReference type="Proteomes" id="UP000310541">
    <property type="component" value="Unassembled WGS sequence"/>
</dbReference>
<dbReference type="Pfam" id="PF00149">
    <property type="entry name" value="Metallophos"/>
    <property type="match status" value="1"/>
</dbReference>
<reference evidence="7 8" key="1">
    <citation type="submission" date="2019-04" db="EMBL/GenBank/DDBJ databases">
        <title>Genome sequence of Bacillus hwajinpoensis strain Y2.</title>
        <authorList>
            <person name="Fair J.L."/>
            <person name="Maclea K.S."/>
        </authorList>
    </citation>
    <scope>NUCLEOTIDE SEQUENCE [LARGE SCALE GENOMIC DNA]</scope>
    <source>
        <strain evidence="7 8">Y2</strain>
    </source>
</reference>
<dbReference type="InterPro" id="IPR008334">
    <property type="entry name" value="5'-Nucleotdase_C"/>
</dbReference>
<dbReference type="InterPro" id="IPR036907">
    <property type="entry name" value="5'-Nucleotdase_C_sf"/>
</dbReference>